<gene>
    <name evidence="2" type="ORF">DPMN_020465</name>
</gene>
<evidence type="ECO:0000256" key="1">
    <source>
        <dbReference type="SAM" id="Phobius"/>
    </source>
</evidence>
<keyword evidence="1" id="KW-0812">Transmembrane</keyword>
<name>A0A9D4NL41_DREPO</name>
<reference evidence="2" key="2">
    <citation type="submission" date="2020-11" db="EMBL/GenBank/DDBJ databases">
        <authorList>
            <person name="McCartney M.A."/>
            <person name="Auch B."/>
            <person name="Kono T."/>
            <person name="Mallez S."/>
            <person name="Becker A."/>
            <person name="Gohl D.M."/>
            <person name="Silverstein K.A.T."/>
            <person name="Koren S."/>
            <person name="Bechman K.B."/>
            <person name="Herman A."/>
            <person name="Abrahante J.E."/>
            <person name="Garbe J."/>
        </authorList>
    </citation>
    <scope>NUCLEOTIDE SEQUENCE</scope>
    <source>
        <strain evidence="2">Duluth1</strain>
        <tissue evidence="2">Whole animal</tissue>
    </source>
</reference>
<protein>
    <submittedName>
        <fullName evidence="2">Uncharacterized protein</fullName>
    </submittedName>
</protein>
<organism evidence="2 3">
    <name type="scientific">Dreissena polymorpha</name>
    <name type="common">Zebra mussel</name>
    <name type="synonym">Mytilus polymorpha</name>
    <dbReference type="NCBI Taxonomy" id="45954"/>
    <lineage>
        <taxon>Eukaryota</taxon>
        <taxon>Metazoa</taxon>
        <taxon>Spiralia</taxon>
        <taxon>Lophotrochozoa</taxon>
        <taxon>Mollusca</taxon>
        <taxon>Bivalvia</taxon>
        <taxon>Autobranchia</taxon>
        <taxon>Heteroconchia</taxon>
        <taxon>Euheterodonta</taxon>
        <taxon>Imparidentia</taxon>
        <taxon>Neoheterodontei</taxon>
        <taxon>Myida</taxon>
        <taxon>Dreissenoidea</taxon>
        <taxon>Dreissenidae</taxon>
        <taxon>Dreissena</taxon>
    </lineage>
</organism>
<keyword evidence="1" id="KW-1133">Transmembrane helix</keyword>
<keyword evidence="1" id="KW-0472">Membrane</keyword>
<accession>A0A9D4NL41</accession>
<sequence length="175" mass="19398">MALPNENSLSNEHSSLIFGEPLWLLKYTSIDDTTLLQSCFQLEADTTLANAVSSDGNLSTGAIIAISAGSGVISTLIVVAVSFKLFRSLRIRKSRKSDECHRPVNHTLDDTHTASSHIKAHYAHVYEYPCRDGDHDDHVYHGIIQADSTDRELVGFETTGYWSSTGWSFVQRLRA</sequence>
<evidence type="ECO:0000313" key="2">
    <source>
        <dbReference type="EMBL" id="KAH3896290.1"/>
    </source>
</evidence>
<dbReference type="AlphaFoldDB" id="A0A9D4NL41"/>
<keyword evidence="3" id="KW-1185">Reference proteome</keyword>
<evidence type="ECO:0000313" key="3">
    <source>
        <dbReference type="Proteomes" id="UP000828390"/>
    </source>
</evidence>
<feature type="transmembrane region" description="Helical" evidence="1">
    <location>
        <begin position="62"/>
        <end position="86"/>
    </location>
</feature>
<proteinExistence type="predicted"/>
<dbReference type="EMBL" id="JAIWYP010000001">
    <property type="protein sequence ID" value="KAH3896290.1"/>
    <property type="molecule type" value="Genomic_DNA"/>
</dbReference>
<comment type="caution">
    <text evidence="2">The sequence shown here is derived from an EMBL/GenBank/DDBJ whole genome shotgun (WGS) entry which is preliminary data.</text>
</comment>
<dbReference type="Proteomes" id="UP000828390">
    <property type="component" value="Unassembled WGS sequence"/>
</dbReference>
<reference evidence="2" key="1">
    <citation type="journal article" date="2019" name="bioRxiv">
        <title>The Genome of the Zebra Mussel, Dreissena polymorpha: A Resource for Invasive Species Research.</title>
        <authorList>
            <person name="McCartney M.A."/>
            <person name="Auch B."/>
            <person name="Kono T."/>
            <person name="Mallez S."/>
            <person name="Zhang Y."/>
            <person name="Obille A."/>
            <person name="Becker A."/>
            <person name="Abrahante J.E."/>
            <person name="Garbe J."/>
            <person name="Badalamenti J.P."/>
            <person name="Herman A."/>
            <person name="Mangelson H."/>
            <person name="Liachko I."/>
            <person name="Sullivan S."/>
            <person name="Sone E.D."/>
            <person name="Koren S."/>
            <person name="Silverstein K.A.T."/>
            <person name="Beckman K.B."/>
            <person name="Gohl D.M."/>
        </authorList>
    </citation>
    <scope>NUCLEOTIDE SEQUENCE</scope>
    <source>
        <strain evidence="2">Duluth1</strain>
        <tissue evidence="2">Whole animal</tissue>
    </source>
</reference>